<dbReference type="Gene3D" id="1.10.10.2840">
    <property type="entry name" value="PucR C-terminal helix-turn-helix domain"/>
    <property type="match status" value="1"/>
</dbReference>
<evidence type="ECO:0000313" key="3">
    <source>
        <dbReference type="Proteomes" id="UP001519363"/>
    </source>
</evidence>
<evidence type="ECO:0000313" key="2">
    <source>
        <dbReference type="EMBL" id="MBP2471767.1"/>
    </source>
</evidence>
<name>A0ABS5A6A9_9PSEU</name>
<dbReference type="RefSeq" id="WP_086781605.1">
    <property type="nucleotide sequence ID" value="NZ_JAGIOO010000001.1"/>
</dbReference>
<proteinExistence type="predicted"/>
<feature type="domain" description="GAF" evidence="1">
    <location>
        <begin position="75"/>
        <end position="224"/>
    </location>
</feature>
<dbReference type="PANTHER" id="PTHR33744:SF1">
    <property type="entry name" value="DNA-BINDING TRANSCRIPTIONAL ACTIVATOR ADER"/>
    <property type="match status" value="1"/>
</dbReference>
<dbReference type="InterPro" id="IPR025736">
    <property type="entry name" value="PucR_C-HTH_dom"/>
</dbReference>
<dbReference type="InterPro" id="IPR042070">
    <property type="entry name" value="PucR_C-HTH_sf"/>
</dbReference>
<dbReference type="InterPro" id="IPR003018">
    <property type="entry name" value="GAF"/>
</dbReference>
<dbReference type="Pfam" id="PF13556">
    <property type="entry name" value="HTH_30"/>
    <property type="match status" value="1"/>
</dbReference>
<protein>
    <recommendedName>
        <fullName evidence="1">GAF domain-containing protein</fullName>
    </recommendedName>
</protein>
<dbReference type="PANTHER" id="PTHR33744">
    <property type="entry name" value="CARBOHYDRATE DIACID REGULATOR"/>
    <property type="match status" value="1"/>
</dbReference>
<dbReference type="SMART" id="SM00065">
    <property type="entry name" value="GAF"/>
    <property type="match status" value="1"/>
</dbReference>
<dbReference type="Pfam" id="PF13185">
    <property type="entry name" value="GAF_2"/>
    <property type="match status" value="1"/>
</dbReference>
<dbReference type="Proteomes" id="UP001519363">
    <property type="component" value="Unassembled WGS sequence"/>
</dbReference>
<dbReference type="SUPFAM" id="SSF55781">
    <property type="entry name" value="GAF domain-like"/>
    <property type="match status" value="1"/>
</dbReference>
<dbReference type="InterPro" id="IPR029016">
    <property type="entry name" value="GAF-like_dom_sf"/>
</dbReference>
<dbReference type="InterPro" id="IPR051448">
    <property type="entry name" value="CdaR-like_regulators"/>
</dbReference>
<organism evidence="2 3">
    <name type="scientific">Crossiella equi</name>
    <dbReference type="NCBI Taxonomy" id="130796"/>
    <lineage>
        <taxon>Bacteria</taxon>
        <taxon>Bacillati</taxon>
        <taxon>Actinomycetota</taxon>
        <taxon>Actinomycetes</taxon>
        <taxon>Pseudonocardiales</taxon>
        <taxon>Pseudonocardiaceae</taxon>
        <taxon>Crossiella</taxon>
    </lineage>
</organism>
<accession>A0ABS5A6A9</accession>
<dbReference type="EMBL" id="JAGIOO010000001">
    <property type="protein sequence ID" value="MBP2471767.1"/>
    <property type="molecule type" value="Genomic_DNA"/>
</dbReference>
<reference evidence="2 3" key="1">
    <citation type="submission" date="2021-03" db="EMBL/GenBank/DDBJ databases">
        <title>Sequencing the genomes of 1000 actinobacteria strains.</title>
        <authorList>
            <person name="Klenk H.-P."/>
        </authorList>
    </citation>
    <scope>NUCLEOTIDE SEQUENCE [LARGE SCALE GENOMIC DNA]</scope>
    <source>
        <strain evidence="2 3">DSM 44580</strain>
    </source>
</reference>
<evidence type="ECO:0000259" key="1">
    <source>
        <dbReference type="SMART" id="SM00065"/>
    </source>
</evidence>
<dbReference type="Gene3D" id="3.30.450.40">
    <property type="match status" value="1"/>
</dbReference>
<sequence length="538" mass="57255">MSEVAWLQLLLTGAPVAALNRLRDRLVRDGTAPAEVDRQARAALELRALLAERRQRAAELAALNDIAGRLAGLHETPELLREVVAQAQRLLGVDLAYIGLVRGTDFVMEVASGARTAQLLGLRFGRGEGIAGAVVSTGQPRWTSDYVNERSFEHNPGTDAVAEAEGIRALLGVPLTVRGQVLGALFACKRQERHFTDEEVALLGALAAHAAVALDNAATLGRLNAANAELADALGWYRRLTQVVLRGGDAEDLLAEVRAAASGAVALAEPGRPGVAVTAGRVPLGTLVLTGGTAEDRVLLERAAPVLALALLRERAVAQANRVTRDALLLDLLTRAEPDPAAQRRRLRALGLDPAAGYCVLVATPATELALPPGALAAVDGDRLVAVAAVDSPSELLGHTGVTAGAAGPGPLTDSYREASQTLDALLTLDRVGESSTAAELGLYRILLQHTGREELRAQYERALGPVLAQEARRPLLRTLRAYLDHGRRPGPTARALGVHVNTLYQRLDHLDRLLGRDWRDHPRALDLHVLVRLRPVS</sequence>
<keyword evidence="3" id="KW-1185">Reference proteome</keyword>
<gene>
    <name evidence="2" type="ORF">JOF53_000639</name>
</gene>
<comment type="caution">
    <text evidence="2">The sequence shown here is derived from an EMBL/GenBank/DDBJ whole genome shotgun (WGS) entry which is preliminary data.</text>
</comment>